<evidence type="ECO:0000256" key="7">
    <source>
        <dbReference type="PROSITE-ProRule" id="PRU01091"/>
    </source>
</evidence>
<evidence type="ECO:0000313" key="10">
    <source>
        <dbReference type="EMBL" id="MFK2853894.1"/>
    </source>
</evidence>
<sequence>MQSILIVDDDEEIRALLQQFLKKNGYDVVTAASGIEMDKCMKERTYDLVVVDVMLPGEDGFSLCARLRATSRVSIIMVTGVSETTDRIVGLELGAEDYLSKPFDARELLARIRAVLRRAGNSRNDVKSNGRPVLRFAGWQLDVTRRELRSPDKTLIPLSGGEFELLVVFAEHPQRVLSREQLIDMARGPMHDAFDRSIDVQVSRLRRKIESDPSNPEIIRTIRNGGYMFMATVERV</sequence>
<evidence type="ECO:0000256" key="6">
    <source>
        <dbReference type="PROSITE-ProRule" id="PRU00169"/>
    </source>
</evidence>
<evidence type="ECO:0000256" key="5">
    <source>
        <dbReference type="ARBA" id="ARBA00023163"/>
    </source>
</evidence>
<dbReference type="InterPro" id="IPR011006">
    <property type="entry name" value="CheY-like_superfamily"/>
</dbReference>
<keyword evidence="4 7" id="KW-0238">DNA-binding</keyword>
<feature type="domain" description="Response regulatory" evidence="8">
    <location>
        <begin position="3"/>
        <end position="116"/>
    </location>
</feature>
<dbReference type="InterPro" id="IPR039420">
    <property type="entry name" value="WalR-like"/>
</dbReference>
<evidence type="ECO:0000256" key="1">
    <source>
        <dbReference type="ARBA" id="ARBA00022553"/>
    </source>
</evidence>
<dbReference type="SUPFAM" id="SSF52172">
    <property type="entry name" value="CheY-like"/>
    <property type="match status" value="1"/>
</dbReference>
<keyword evidence="1 6" id="KW-0597">Phosphoprotein</keyword>
<dbReference type="PROSITE" id="PS51755">
    <property type="entry name" value="OMPR_PHOB"/>
    <property type="match status" value="1"/>
</dbReference>
<dbReference type="InterPro" id="IPR001789">
    <property type="entry name" value="Sig_transdc_resp-reg_receiver"/>
</dbReference>
<keyword evidence="2" id="KW-0902">Two-component regulatory system</keyword>
<protein>
    <submittedName>
        <fullName evidence="10">Response regulator</fullName>
    </submittedName>
</protein>
<keyword evidence="3" id="KW-0805">Transcription regulation</keyword>
<organism evidence="10 11">
    <name type="scientific">Dyella humi</name>
    <dbReference type="NCBI Taxonomy" id="1770547"/>
    <lineage>
        <taxon>Bacteria</taxon>
        <taxon>Pseudomonadati</taxon>
        <taxon>Pseudomonadota</taxon>
        <taxon>Gammaproteobacteria</taxon>
        <taxon>Lysobacterales</taxon>
        <taxon>Rhodanobacteraceae</taxon>
        <taxon>Dyella</taxon>
    </lineage>
</organism>
<dbReference type="InterPro" id="IPR001867">
    <property type="entry name" value="OmpR/PhoB-type_DNA-bd"/>
</dbReference>
<feature type="domain" description="OmpR/PhoB-type" evidence="9">
    <location>
        <begin position="131"/>
        <end position="231"/>
    </location>
</feature>
<dbReference type="PROSITE" id="PS50110">
    <property type="entry name" value="RESPONSE_REGULATORY"/>
    <property type="match status" value="1"/>
</dbReference>
<evidence type="ECO:0000313" key="11">
    <source>
        <dbReference type="Proteomes" id="UP001620409"/>
    </source>
</evidence>
<dbReference type="Pfam" id="PF00072">
    <property type="entry name" value="Response_reg"/>
    <property type="match status" value="1"/>
</dbReference>
<dbReference type="CDD" id="cd00383">
    <property type="entry name" value="trans_reg_C"/>
    <property type="match status" value="1"/>
</dbReference>
<evidence type="ECO:0000256" key="3">
    <source>
        <dbReference type="ARBA" id="ARBA00023015"/>
    </source>
</evidence>
<feature type="modified residue" description="4-aspartylphosphate" evidence="6">
    <location>
        <position position="52"/>
    </location>
</feature>
<accession>A0ABW8IFD7</accession>
<keyword evidence="11" id="KW-1185">Reference proteome</keyword>
<dbReference type="SMART" id="SM00862">
    <property type="entry name" value="Trans_reg_C"/>
    <property type="match status" value="1"/>
</dbReference>
<gene>
    <name evidence="10" type="ORF">ISP18_04760</name>
</gene>
<dbReference type="Proteomes" id="UP001620409">
    <property type="component" value="Unassembled WGS sequence"/>
</dbReference>
<name>A0ABW8IFD7_9GAMM</name>
<dbReference type="Gene3D" id="3.40.50.2300">
    <property type="match status" value="1"/>
</dbReference>
<evidence type="ECO:0000256" key="2">
    <source>
        <dbReference type="ARBA" id="ARBA00023012"/>
    </source>
</evidence>
<evidence type="ECO:0000259" key="9">
    <source>
        <dbReference type="PROSITE" id="PS51755"/>
    </source>
</evidence>
<dbReference type="InterPro" id="IPR036388">
    <property type="entry name" value="WH-like_DNA-bd_sf"/>
</dbReference>
<dbReference type="Gene3D" id="1.10.10.10">
    <property type="entry name" value="Winged helix-like DNA-binding domain superfamily/Winged helix DNA-binding domain"/>
    <property type="match status" value="1"/>
</dbReference>
<dbReference type="SMART" id="SM00448">
    <property type="entry name" value="REC"/>
    <property type="match status" value="1"/>
</dbReference>
<comment type="caution">
    <text evidence="10">The sequence shown here is derived from an EMBL/GenBank/DDBJ whole genome shotgun (WGS) entry which is preliminary data.</text>
</comment>
<dbReference type="RefSeq" id="WP_380017618.1">
    <property type="nucleotide sequence ID" value="NZ_JADIKI010000021.1"/>
</dbReference>
<dbReference type="Gene3D" id="6.10.250.690">
    <property type="match status" value="1"/>
</dbReference>
<dbReference type="InterPro" id="IPR016032">
    <property type="entry name" value="Sig_transdc_resp-reg_C-effctor"/>
</dbReference>
<evidence type="ECO:0000259" key="8">
    <source>
        <dbReference type="PROSITE" id="PS50110"/>
    </source>
</evidence>
<dbReference type="PANTHER" id="PTHR48111:SF4">
    <property type="entry name" value="DNA-BINDING DUAL TRANSCRIPTIONAL REGULATOR OMPR"/>
    <property type="match status" value="1"/>
</dbReference>
<feature type="DNA-binding region" description="OmpR/PhoB-type" evidence="7">
    <location>
        <begin position="131"/>
        <end position="231"/>
    </location>
</feature>
<dbReference type="PANTHER" id="PTHR48111">
    <property type="entry name" value="REGULATOR OF RPOS"/>
    <property type="match status" value="1"/>
</dbReference>
<dbReference type="EMBL" id="JADIKI010000021">
    <property type="protein sequence ID" value="MFK2853894.1"/>
    <property type="molecule type" value="Genomic_DNA"/>
</dbReference>
<dbReference type="SUPFAM" id="SSF46894">
    <property type="entry name" value="C-terminal effector domain of the bipartite response regulators"/>
    <property type="match status" value="1"/>
</dbReference>
<proteinExistence type="predicted"/>
<reference evidence="10 11" key="1">
    <citation type="submission" date="2020-10" db="EMBL/GenBank/DDBJ databases">
        <title>Phylogeny of dyella-like bacteria.</title>
        <authorList>
            <person name="Fu J."/>
        </authorList>
    </citation>
    <scope>NUCLEOTIDE SEQUENCE [LARGE SCALE GENOMIC DNA]</scope>
    <source>
        <strain evidence="10 11">DHG40</strain>
    </source>
</reference>
<evidence type="ECO:0000256" key="4">
    <source>
        <dbReference type="ARBA" id="ARBA00023125"/>
    </source>
</evidence>
<keyword evidence="5" id="KW-0804">Transcription</keyword>
<dbReference type="Pfam" id="PF00486">
    <property type="entry name" value="Trans_reg_C"/>
    <property type="match status" value="1"/>
</dbReference>